<dbReference type="GO" id="GO:0003735">
    <property type="term" value="F:structural constituent of ribosome"/>
    <property type="evidence" value="ECO:0007669"/>
    <property type="project" value="InterPro"/>
</dbReference>
<keyword evidence="3 6" id="KW-0687">Ribonucleoprotein</keyword>
<dbReference type="GO" id="GO:0006412">
    <property type="term" value="P:translation"/>
    <property type="evidence" value="ECO:0007669"/>
    <property type="project" value="UniProtKB-UniRule"/>
</dbReference>
<feature type="domain" description="Large ribosomal subunit protein uL5 N-terminal" evidence="8">
    <location>
        <begin position="59"/>
        <end position="115"/>
    </location>
</feature>
<comment type="function">
    <text evidence="6">This is 1 of the proteins that bind and probably mediate the attachment of the 5S RNA into the large ribosomal subunit, where it forms part of the central protuberance. In the 70S ribosome it contacts protein S13 of the 30S subunit (bridge B1b), connecting the 2 subunits; this bridge is implicated in subunit movement. Contacts the P site tRNA; the 5S rRNA and some of its associated proteins might help stabilize positioning of ribosome-bound tRNAs.</text>
</comment>
<evidence type="ECO:0000259" key="8">
    <source>
        <dbReference type="Pfam" id="PF00281"/>
    </source>
</evidence>
<proteinExistence type="inferred from homology"/>
<name>A0A346Y3U1_9ACTN</name>
<sequence>MSAEDTTEQQIADLPSEQDPTVDASTAAPVEGDTYVPRLKALYNDTIKGELTEQLDISNVMEIPKLVKIVVNVGVGESVGDSKVIERVMGDLTQITGQKPQVRLARKSIATFKLREGMAVGARVTLRGERMWDFLDRLLTLALPRIRDFRGLPSKFDGAGNYTLGVTEQLIFPEIDYDKIDAIRGMDITFVTSAKDDKGGRALLDAFGFPFKRAEGEAAPEPLQRLQSV</sequence>
<dbReference type="Pfam" id="PF00673">
    <property type="entry name" value="Ribosomal_L5_C"/>
    <property type="match status" value="1"/>
</dbReference>
<evidence type="ECO:0000256" key="6">
    <source>
        <dbReference type="HAMAP-Rule" id="MF_01333"/>
    </source>
</evidence>
<keyword evidence="6" id="KW-0699">rRNA-binding</keyword>
<dbReference type="InterPro" id="IPR020930">
    <property type="entry name" value="Ribosomal_uL5_bac-type"/>
</dbReference>
<keyword evidence="11" id="KW-1185">Reference proteome</keyword>
<dbReference type="InterPro" id="IPR022803">
    <property type="entry name" value="Ribosomal_uL5_dom_sf"/>
</dbReference>
<dbReference type="PANTHER" id="PTHR11994">
    <property type="entry name" value="60S RIBOSOMAL PROTEIN L11-RELATED"/>
    <property type="match status" value="1"/>
</dbReference>
<evidence type="ECO:0000256" key="4">
    <source>
        <dbReference type="ARBA" id="ARBA00035245"/>
    </source>
</evidence>
<dbReference type="OrthoDB" id="9806626at2"/>
<dbReference type="Gene3D" id="3.30.1440.10">
    <property type="match status" value="1"/>
</dbReference>
<comment type="subunit">
    <text evidence="6">Part of the 50S ribosomal subunit; part of the 5S rRNA/L5/L18/L25 subcomplex. Contacts the 5S rRNA and the P site tRNA. Forms a bridge to the 30S subunit in the 70S ribosome.</text>
</comment>
<dbReference type="GO" id="GO:0019843">
    <property type="term" value="F:rRNA binding"/>
    <property type="evidence" value="ECO:0007669"/>
    <property type="project" value="UniProtKB-UniRule"/>
</dbReference>
<accession>A0A346Y3U1</accession>
<comment type="function">
    <text evidence="5">This is one of the proteins that bind and probably mediate the attachment of the 5S RNA into the large ribosomal subunit, where it forms part of the central protuberance. In the 70S ribosome it contacts protein S13 of the 30S subunit (bridge B1b), connecting the 2 subunits; this bridge is implicated in subunit movement. Contacts the P site tRNA; the 5S rRNA and some of its associated proteins might help stabilize positioning of ribosome-bound tRNAs.</text>
</comment>
<dbReference type="GO" id="GO:0005840">
    <property type="term" value="C:ribosome"/>
    <property type="evidence" value="ECO:0007669"/>
    <property type="project" value="UniProtKB-KW"/>
</dbReference>
<dbReference type="EMBL" id="CP031165">
    <property type="protein sequence ID" value="AXV09138.1"/>
    <property type="molecule type" value="Genomic_DNA"/>
</dbReference>
<feature type="domain" description="Large ribosomal subunit protein uL5 C-terminal" evidence="9">
    <location>
        <begin position="120"/>
        <end position="211"/>
    </location>
</feature>
<evidence type="ECO:0000259" key="9">
    <source>
        <dbReference type="Pfam" id="PF00673"/>
    </source>
</evidence>
<evidence type="ECO:0000256" key="3">
    <source>
        <dbReference type="ARBA" id="ARBA00023274"/>
    </source>
</evidence>
<keyword evidence="2 6" id="KW-0689">Ribosomal protein</keyword>
<dbReference type="InterPro" id="IPR002132">
    <property type="entry name" value="Ribosomal_uL5"/>
</dbReference>
<dbReference type="KEGG" id="euz:DVS28_a4473"/>
<dbReference type="NCBIfam" id="NF000585">
    <property type="entry name" value="PRK00010.1"/>
    <property type="match status" value="1"/>
</dbReference>
<protein>
    <recommendedName>
        <fullName evidence="4 6">Large ribosomal subunit protein uL5</fullName>
    </recommendedName>
</protein>
<keyword evidence="6" id="KW-0694">RNA-binding</keyword>
<dbReference type="InterPro" id="IPR031309">
    <property type="entry name" value="Ribosomal_uL5_C"/>
</dbReference>
<dbReference type="SUPFAM" id="SSF55282">
    <property type="entry name" value="RL5-like"/>
    <property type="match status" value="1"/>
</dbReference>
<dbReference type="Pfam" id="PF00281">
    <property type="entry name" value="Ribosomal_L5"/>
    <property type="match status" value="1"/>
</dbReference>
<dbReference type="AlphaFoldDB" id="A0A346Y3U1"/>
<evidence type="ECO:0000256" key="2">
    <source>
        <dbReference type="ARBA" id="ARBA00022980"/>
    </source>
</evidence>
<dbReference type="HAMAP" id="MF_01333_B">
    <property type="entry name" value="Ribosomal_uL5_B"/>
    <property type="match status" value="1"/>
</dbReference>
<feature type="region of interest" description="Disordered" evidence="7">
    <location>
        <begin position="1"/>
        <end position="30"/>
    </location>
</feature>
<organism evidence="10 11">
    <name type="scientific">Euzebya pacifica</name>
    <dbReference type="NCBI Taxonomy" id="1608957"/>
    <lineage>
        <taxon>Bacteria</taxon>
        <taxon>Bacillati</taxon>
        <taxon>Actinomycetota</taxon>
        <taxon>Nitriliruptoria</taxon>
        <taxon>Euzebyales</taxon>
    </lineage>
</organism>
<dbReference type="GO" id="GO:0000049">
    <property type="term" value="F:tRNA binding"/>
    <property type="evidence" value="ECO:0007669"/>
    <property type="project" value="UniProtKB-UniRule"/>
</dbReference>
<evidence type="ECO:0000256" key="5">
    <source>
        <dbReference type="ARBA" id="ARBA00058604"/>
    </source>
</evidence>
<comment type="similarity">
    <text evidence="1 6">Belongs to the universal ribosomal protein uL5 family.</text>
</comment>
<dbReference type="FunFam" id="3.30.1440.10:FF:000001">
    <property type="entry name" value="50S ribosomal protein L5"/>
    <property type="match status" value="1"/>
</dbReference>
<reference evidence="10 11" key="1">
    <citation type="submission" date="2018-09" db="EMBL/GenBank/DDBJ databases">
        <title>Complete genome sequence of Euzebya sp. DY32-46 isolated from seawater of Pacific Ocean.</title>
        <authorList>
            <person name="Xu L."/>
            <person name="Wu Y.-H."/>
            <person name="Xu X.-W."/>
        </authorList>
    </citation>
    <scope>NUCLEOTIDE SEQUENCE [LARGE SCALE GENOMIC DNA]</scope>
    <source>
        <strain evidence="10 11">DY32-46</strain>
    </source>
</reference>
<dbReference type="GO" id="GO:1990904">
    <property type="term" value="C:ribonucleoprotein complex"/>
    <property type="evidence" value="ECO:0007669"/>
    <property type="project" value="UniProtKB-KW"/>
</dbReference>
<evidence type="ECO:0000256" key="1">
    <source>
        <dbReference type="ARBA" id="ARBA00008553"/>
    </source>
</evidence>
<evidence type="ECO:0000313" key="10">
    <source>
        <dbReference type="EMBL" id="AXV09138.1"/>
    </source>
</evidence>
<dbReference type="RefSeq" id="WP_114593370.1">
    <property type="nucleotide sequence ID" value="NZ_CP031165.1"/>
</dbReference>
<evidence type="ECO:0000256" key="7">
    <source>
        <dbReference type="SAM" id="MobiDB-lite"/>
    </source>
</evidence>
<dbReference type="InterPro" id="IPR031310">
    <property type="entry name" value="Ribosomal_uL5_N"/>
</dbReference>
<gene>
    <name evidence="6" type="primary">rplE</name>
    <name evidence="10" type="ORF">DVS28_a4473</name>
</gene>
<keyword evidence="6" id="KW-0820">tRNA-binding</keyword>
<evidence type="ECO:0000313" key="11">
    <source>
        <dbReference type="Proteomes" id="UP000264006"/>
    </source>
</evidence>
<dbReference type="Proteomes" id="UP000264006">
    <property type="component" value="Chromosome"/>
</dbReference>